<dbReference type="GO" id="GO:0006355">
    <property type="term" value="P:regulation of DNA-templated transcription"/>
    <property type="evidence" value="ECO:0007669"/>
    <property type="project" value="InterPro"/>
</dbReference>
<dbReference type="CDD" id="cd05568">
    <property type="entry name" value="PTS_IIB_bgl_like"/>
    <property type="match status" value="1"/>
</dbReference>
<dbReference type="InterPro" id="IPR016152">
    <property type="entry name" value="PTrfase/Anion_transptr"/>
</dbReference>
<keyword evidence="6" id="KW-0762">Sugar transport</keyword>
<feature type="domain" description="PTS EIIA type-2" evidence="3">
    <location>
        <begin position="516"/>
        <end position="655"/>
    </location>
</feature>
<dbReference type="RefSeq" id="WP_353949024.1">
    <property type="nucleotide sequence ID" value="NZ_CP159510.1"/>
</dbReference>
<dbReference type="PROSITE" id="PS51094">
    <property type="entry name" value="PTS_EIIA_TYPE_2"/>
    <property type="match status" value="1"/>
</dbReference>
<evidence type="ECO:0000259" key="4">
    <source>
        <dbReference type="PROSITE" id="PS51099"/>
    </source>
</evidence>
<keyword evidence="1" id="KW-0808">Transferase</keyword>
<proteinExistence type="predicted"/>
<evidence type="ECO:0000259" key="3">
    <source>
        <dbReference type="PROSITE" id="PS51094"/>
    </source>
</evidence>
<keyword evidence="2" id="KW-0677">Repeat</keyword>
<dbReference type="PROSITE" id="PS51372">
    <property type="entry name" value="PRD_2"/>
    <property type="match status" value="1"/>
</dbReference>
<organism evidence="6">
    <name type="scientific">Sporolactobacillus sp. Y61</name>
    <dbReference type="NCBI Taxonomy" id="3160863"/>
    <lineage>
        <taxon>Bacteria</taxon>
        <taxon>Bacillati</taxon>
        <taxon>Bacillota</taxon>
        <taxon>Bacilli</taxon>
        <taxon>Bacillales</taxon>
        <taxon>Sporolactobacillaceae</taxon>
        <taxon>Sporolactobacillus</taxon>
    </lineage>
</organism>
<dbReference type="GO" id="GO:0009401">
    <property type="term" value="P:phosphoenolpyruvate-dependent sugar phosphotransferase system"/>
    <property type="evidence" value="ECO:0007669"/>
    <property type="project" value="InterPro"/>
</dbReference>
<dbReference type="GO" id="GO:0008982">
    <property type="term" value="F:protein-N(PI)-phosphohistidine-sugar phosphotransferase activity"/>
    <property type="evidence" value="ECO:0007669"/>
    <property type="project" value="InterPro"/>
</dbReference>
<accession>A0AAU8IHN3</accession>
<dbReference type="EMBL" id="CP159510">
    <property type="protein sequence ID" value="XCJ17939.1"/>
    <property type="molecule type" value="Genomic_DNA"/>
</dbReference>
<dbReference type="InterPro" id="IPR036095">
    <property type="entry name" value="PTS_EIIB-like_sf"/>
</dbReference>
<dbReference type="Gene3D" id="3.40.50.2300">
    <property type="match status" value="1"/>
</dbReference>
<dbReference type="InterPro" id="IPR036634">
    <property type="entry name" value="PRD_sf"/>
</dbReference>
<dbReference type="Pfam" id="PF00874">
    <property type="entry name" value="PRD"/>
    <property type="match status" value="1"/>
</dbReference>
<dbReference type="PROSITE" id="PS00372">
    <property type="entry name" value="PTS_EIIA_TYPE_2_HIS"/>
    <property type="match status" value="1"/>
</dbReference>
<name>A0AAU8IHN3_9BACL</name>
<feature type="domain" description="PTS EIIB type-2" evidence="4">
    <location>
        <begin position="422"/>
        <end position="510"/>
    </location>
</feature>
<sequence>MIMKPRTLKILMMLIDNANQKAISLRDLTNMFHVSERTIASDIKEIKSWLCELDAVTIQNKPGAGFMISGVPENLLLIKNKLKAATSPLSAMTRRQQIKLALLMNHRRISINQLADKYHVSRSSIARDLDIIKHDLVQQHLIMKSDYQGTYIAGNEVLIRKALRQIIKDYQPLDQQQCFLKNRLKTRLTATTYLRLQALFGSEKIFKTEQVLSRFEKTTDFHFNDANYANVMTHILIVIARNAQFRHVQFCPDLLSQPHSRLAILYTLLDEQFPHTFGQDDLKYLNQHLVMSGIQSSISPDSLVNFLNRFDNGADKFAQKLTAKVSAILRIDLTQDQELYLNLRSHCYAMFERLKNHQSLTNPLLDEIKENFSSLFGIVLLAVAELLDQGGQNHSSKLVSEAEIGYLTIHFQGSLENNVKIKRVIIVCPEGVGFSRLIQNRISSALPLIKVVDTVPYKDITNYDLSRIDFIVSTLQFDSAVPVIQVSNFLDSYDIGRINTYIIHHPQLINKNQLGPFIKKTCLFPHQIFKTRREILDFLTHQLLAQNLVRSGFEKSVFNREMIMPTEIGKGVAIPHGASNLVLDPTICVMTLKQPIQWQKNWVDCIFLLAVKFDNSVKNKTAINSLYYLINSEVMVLQLHQAQTAEDMYNCLSVETIN</sequence>
<evidence type="ECO:0000259" key="5">
    <source>
        <dbReference type="PROSITE" id="PS51372"/>
    </source>
</evidence>
<dbReference type="InterPro" id="IPR036390">
    <property type="entry name" value="WH_DNA-bd_sf"/>
</dbReference>
<dbReference type="Pfam" id="PF00359">
    <property type="entry name" value="PTS_EIIA_2"/>
    <property type="match status" value="1"/>
</dbReference>
<dbReference type="AlphaFoldDB" id="A0AAU8IHN3"/>
<gene>
    <name evidence="6" type="ORF">ABNN70_05590</name>
</gene>
<dbReference type="Gene3D" id="3.40.930.10">
    <property type="entry name" value="Mannitol-specific EII, Chain A"/>
    <property type="match status" value="1"/>
</dbReference>
<evidence type="ECO:0000256" key="1">
    <source>
        <dbReference type="ARBA" id="ARBA00022679"/>
    </source>
</evidence>
<dbReference type="Gene3D" id="1.10.1790.10">
    <property type="entry name" value="PRD domain"/>
    <property type="match status" value="1"/>
</dbReference>
<dbReference type="InterPro" id="IPR013011">
    <property type="entry name" value="PTS_EIIB_2"/>
</dbReference>
<dbReference type="SUPFAM" id="SSF55804">
    <property type="entry name" value="Phoshotransferase/anion transport protein"/>
    <property type="match status" value="1"/>
</dbReference>
<dbReference type="PROSITE" id="PS51099">
    <property type="entry name" value="PTS_EIIB_TYPE_2"/>
    <property type="match status" value="1"/>
</dbReference>
<dbReference type="SUPFAM" id="SSF46785">
    <property type="entry name" value="Winged helix' DNA-binding domain"/>
    <property type="match status" value="1"/>
</dbReference>
<dbReference type="CDD" id="cd00211">
    <property type="entry name" value="PTS_IIA_fru"/>
    <property type="match status" value="1"/>
</dbReference>
<dbReference type="PANTHER" id="PTHR30185">
    <property type="entry name" value="CRYPTIC BETA-GLUCOSIDE BGL OPERON ANTITERMINATOR"/>
    <property type="match status" value="1"/>
</dbReference>
<protein>
    <submittedName>
        <fullName evidence="6">PTS sugar transporter subunit IIA</fullName>
    </submittedName>
</protein>
<dbReference type="Gene3D" id="1.10.10.10">
    <property type="entry name" value="Winged helix-like DNA-binding domain superfamily/Winged helix DNA-binding domain"/>
    <property type="match status" value="2"/>
</dbReference>
<dbReference type="Pfam" id="PF08279">
    <property type="entry name" value="HTH_11"/>
    <property type="match status" value="2"/>
</dbReference>
<feature type="domain" description="PRD" evidence="5">
    <location>
        <begin position="309"/>
        <end position="421"/>
    </location>
</feature>
<evidence type="ECO:0000256" key="2">
    <source>
        <dbReference type="ARBA" id="ARBA00022737"/>
    </source>
</evidence>
<keyword evidence="6" id="KW-0813">Transport</keyword>
<dbReference type="PANTHER" id="PTHR30185:SF13">
    <property type="entry name" value="LICABCH OPERON REGULATOR-RELATED"/>
    <property type="match status" value="1"/>
</dbReference>
<dbReference type="InterPro" id="IPR011608">
    <property type="entry name" value="PRD"/>
</dbReference>
<dbReference type="InterPro" id="IPR002178">
    <property type="entry name" value="PTS_EIIA_type-2_dom"/>
</dbReference>
<dbReference type="InterPro" id="IPR050661">
    <property type="entry name" value="BglG_antiterminators"/>
</dbReference>
<dbReference type="SUPFAM" id="SSF63520">
    <property type="entry name" value="PTS-regulatory domain, PRD"/>
    <property type="match status" value="2"/>
</dbReference>
<reference evidence="6" key="1">
    <citation type="submission" date="2024-06" db="EMBL/GenBank/DDBJ databases">
        <authorList>
            <person name="Fan A."/>
            <person name="Zhang F.Y."/>
            <person name="Zhang L."/>
        </authorList>
    </citation>
    <scope>NUCLEOTIDE SEQUENCE</scope>
    <source>
        <strain evidence="6">Y61</strain>
    </source>
</reference>
<dbReference type="InterPro" id="IPR036388">
    <property type="entry name" value="WH-like_DNA-bd_sf"/>
</dbReference>
<dbReference type="SUPFAM" id="SSF52794">
    <property type="entry name" value="PTS system IIB component-like"/>
    <property type="match status" value="1"/>
</dbReference>
<dbReference type="InterPro" id="IPR013196">
    <property type="entry name" value="HTH_11"/>
</dbReference>
<evidence type="ECO:0000313" key="6">
    <source>
        <dbReference type="EMBL" id="XCJ17939.1"/>
    </source>
</evidence>